<dbReference type="PANTHER" id="PTHR42701">
    <property type="entry name" value="IMIDAZOLE GLYCEROL PHOSPHATE SYNTHASE SUBUNIT HISH"/>
    <property type="match status" value="1"/>
</dbReference>
<keyword evidence="3 10" id="KW-0028">Amino-acid biosynthesis</keyword>
<evidence type="ECO:0000256" key="6">
    <source>
        <dbReference type="ARBA" id="ARBA00023102"/>
    </source>
</evidence>
<dbReference type="EC" id="4.3.2.10" evidence="10"/>
<keyword evidence="10" id="KW-0963">Cytoplasm</keyword>
<dbReference type="GO" id="GO:0004359">
    <property type="term" value="F:glutaminase activity"/>
    <property type="evidence" value="ECO:0007669"/>
    <property type="project" value="UniProtKB-EC"/>
</dbReference>
<dbReference type="EC" id="3.5.1.2" evidence="10"/>
<evidence type="ECO:0000256" key="2">
    <source>
        <dbReference type="ARBA" id="ARBA00011152"/>
    </source>
</evidence>
<evidence type="ECO:0000256" key="8">
    <source>
        <dbReference type="ARBA" id="ARBA00047838"/>
    </source>
</evidence>
<feature type="active site" evidence="10 11">
    <location>
        <position position="186"/>
    </location>
</feature>
<feature type="active site" description="Nucleophile" evidence="10 11">
    <location>
        <position position="80"/>
    </location>
</feature>
<comment type="subcellular location">
    <subcellularLocation>
        <location evidence="10">Cytoplasm</location>
    </subcellularLocation>
</comment>
<evidence type="ECO:0000256" key="5">
    <source>
        <dbReference type="ARBA" id="ARBA00022962"/>
    </source>
</evidence>
<comment type="catalytic activity">
    <reaction evidence="8 10">
        <text>5-[(5-phospho-1-deoxy-D-ribulos-1-ylimino)methylamino]-1-(5-phospho-beta-D-ribosyl)imidazole-4-carboxamide + L-glutamine = D-erythro-1-(imidazol-4-yl)glycerol 3-phosphate + 5-amino-1-(5-phospho-beta-D-ribosyl)imidazole-4-carboxamide + L-glutamate + H(+)</text>
        <dbReference type="Rhea" id="RHEA:24793"/>
        <dbReference type="ChEBI" id="CHEBI:15378"/>
        <dbReference type="ChEBI" id="CHEBI:29985"/>
        <dbReference type="ChEBI" id="CHEBI:58278"/>
        <dbReference type="ChEBI" id="CHEBI:58359"/>
        <dbReference type="ChEBI" id="CHEBI:58475"/>
        <dbReference type="ChEBI" id="CHEBI:58525"/>
        <dbReference type="EC" id="4.3.2.10"/>
    </reaction>
</comment>
<dbReference type="OrthoDB" id="9807137at2"/>
<gene>
    <name evidence="13" type="primary">hisH_2</name>
    <name evidence="10" type="synonym">hisH</name>
    <name evidence="13" type="ORF">PS631_04594</name>
</gene>
<dbReference type="UniPathway" id="UPA00031">
    <property type="reaction ID" value="UER00010"/>
</dbReference>
<dbReference type="EMBL" id="CABVHF010000024">
    <property type="protein sequence ID" value="VVN25153.1"/>
    <property type="molecule type" value="Genomic_DNA"/>
</dbReference>
<feature type="active site" evidence="10 11">
    <location>
        <position position="188"/>
    </location>
</feature>
<reference evidence="13 14" key="1">
    <citation type="submission" date="2019-09" db="EMBL/GenBank/DDBJ databases">
        <authorList>
            <person name="Chandra G."/>
            <person name="Truman W A."/>
        </authorList>
    </citation>
    <scope>NUCLEOTIDE SEQUENCE [LARGE SCALE GENOMIC DNA]</scope>
    <source>
        <strain evidence="13">PS631</strain>
    </source>
</reference>
<evidence type="ECO:0000313" key="14">
    <source>
        <dbReference type="Proteomes" id="UP000399692"/>
    </source>
</evidence>
<dbReference type="NCBIfam" id="TIGR01855">
    <property type="entry name" value="IMP_synth_hisH"/>
    <property type="match status" value="1"/>
</dbReference>
<dbReference type="SUPFAM" id="SSF52317">
    <property type="entry name" value="Class I glutamine amidotransferase-like"/>
    <property type="match status" value="1"/>
</dbReference>
<dbReference type="InterPro" id="IPR029062">
    <property type="entry name" value="Class_I_gatase-like"/>
</dbReference>
<dbReference type="GO" id="GO:0016829">
    <property type="term" value="F:lyase activity"/>
    <property type="evidence" value="ECO:0007669"/>
    <property type="project" value="UniProtKB-KW"/>
</dbReference>
<dbReference type="AlphaFoldDB" id="A0A5E6W8X4"/>
<evidence type="ECO:0000256" key="11">
    <source>
        <dbReference type="PIRSR" id="PIRSR000495-1"/>
    </source>
</evidence>
<comment type="subunit">
    <text evidence="2 10">Heterodimer of HisH and HisF.</text>
</comment>
<dbReference type="InterPro" id="IPR017926">
    <property type="entry name" value="GATASE"/>
</dbReference>
<dbReference type="RefSeq" id="WP_150571389.1">
    <property type="nucleotide sequence ID" value="NZ_CABVHF010000024.1"/>
</dbReference>
<dbReference type="InterPro" id="IPR010139">
    <property type="entry name" value="Imidazole-glycPsynth_HisH"/>
</dbReference>
<dbReference type="PANTHER" id="PTHR42701:SF1">
    <property type="entry name" value="IMIDAZOLE GLYCEROL PHOSPHATE SYNTHASE SUBUNIT HISH"/>
    <property type="match status" value="1"/>
</dbReference>
<keyword evidence="13" id="KW-0808">Transferase</keyword>
<dbReference type="Pfam" id="PF00117">
    <property type="entry name" value="GATase"/>
    <property type="match status" value="1"/>
</dbReference>
<sequence length="205" mass="22903">MIVVVDYGVGNIASVLNMLKRVGAKAIASNARSDIESAEKLILPGVGAFDAGMQTLRKSGLVDVLTEQVMEKRKPVMGICLGSQMLGMRSEEGSEPGLGWVDMDIVRFEPREHRKIPHMGWNEIVAAQEHPILDGLNGLDNPSRFYFVHSYYMSPRDESNILLSANYDQLFTAAVVKDNVFGFQFHPEKSHKFGMQLFKNFVELI</sequence>
<accession>A0A5E6W8X4</accession>
<dbReference type="Gene3D" id="3.40.50.880">
    <property type="match status" value="1"/>
</dbReference>
<keyword evidence="5 10" id="KW-0315">Glutamine amidotransferase</keyword>
<keyword evidence="6 10" id="KW-0368">Histidine biosynthesis</keyword>
<dbReference type="Proteomes" id="UP000399692">
    <property type="component" value="Unassembled WGS sequence"/>
</dbReference>
<evidence type="ECO:0000256" key="1">
    <source>
        <dbReference type="ARBA" id="ARBA00005091"/>
    </source>
</evidence>
<evidence type="ECO:0000259" key="12">
    <source>
        <dbReference type="Pfam" id="PF00117"/>
    </source>
</evidence>
<keyword evidence="7 10" id="KW-0456">Lyase</keyword>
<dbReference type="GO" id="GO:0000107">
    <property type="term" value="F:imidazoleglycerol-phosphate synthase activity"/>
    <property type="evidence" value="ECO:0007669"/>
    <property type="project" value="UniProtKB-UniRule"/>
</dbReference>
<evidence type="ECO:0000256" key="7">
    <source>
        <dbReference type="ARBA" id="ARBA00023239"/>
    </source>
</evidence>
<comment type="catalytic activity">
    <reaction evidence="9 10">
        <text>L-glutamine + H2O = L-glutamate + NH4(+)</text>
        <dbReference type="Rhea" id="RHEA:15889"/>
        <dbReference type="ChEBI" id="CHEBI:15377"/>
        <dbReference type="ChEBI" id="CHEBI:28938"/>
        <dbReference type="ChEBI" id="CHEBI:29985"/>
        <dbReference type="ChEBI" id="CHEBI:58359"/>
        <dbReference type="EC" id="3.5.1.2"/>
    </reaction>
</comment>
<evidence type="ECO:0000313" key="13">
    <source>
        <dbReference type="EMBL" id="VVN25153.1"/>
    </source>
</evidence>
<dbReference type="HAMAP" id="MF_00278">
    <property type="entry name" value="HisH"/>
    <property type="match status" value="1"/>
</dbReference>
<feature type="domain" description="Glutamine amidotransferase" evidence="12">
    <location>
        <begin position="3"/>
        <end position="202"/>
    </location>
</feature>
<dbReference type="PROSITE" id="PS51273">
    <property type="entry name" value="GATASE_TYPE_1"/>
    <property type="match status" value="1"/>
</dbReference>
<dbReference type="PIRSF" id="PIRSF000495">
    <property type="entry name" value="Amidotransf_hisH"/>
    <property type="match status" value="1"/>
</dbReference>
<dbReference type="GO" id="GO:0005737">
    <property type="term" value="C:cytoplasm"/>
    <property type="evidence" value="ECO:0007669"/>
    <property type="project" value="UniProtKB-SubCell"/>
</dbReference>
<dbReference type="CDD" id="cd01748">
    <property type="entry name" value="GATase1_IGP_Synthase"/>
    <property type="match status" value="1"/>
</dbReference>
<evidence type="ECO:0000256" key="3">
    <source>
        <dbReference type="ARBA" id="ARBA00022605"/>
    </source>
</evidence>
<evidence type="ECO:0000256" key="4">
    <source>
        <dbReference type="ARBA" id="ARBA00022801"/>
    </source>
</evidence>
<proteinExistence type="inferred from homology"/>
<name>A0A5E6W8X4_PSEFL</name>
<dbReference type="GO" id="GO:0000105">
    <property type="term" value="P:L-histidine biosynthetic process"/>
    <property type="evidence" value="ECO:0007669"/>
    <property type="project" value="UniProtKB-UniRule"/>
</dbReference>
<comment type="function">
    <text evidence="10">IGPS catalyzes the conversion of PRFAR and glutamine to IGP, AICAR and glutamate. The HisH subunit catalyzes the hydrolysis of glutamine to glutamate and ammonia as part of the synthesis of IGP and AICAR. The resulting ammonia molecule is channeled to the active site of HisF.</text>
</comment>
<keyword evidence="13" id="KW-0328">Glycosyltransferase</keyword>
<protein>
    <recommendedName>
        <fullName evidence="10">Imidazole glycerol phosphate synthase subunit HisH</fullName>
        <ecNumber evidence="10">4.3.2.10</ecNumber>
    </recommendedName>
    <alternativeName>
        <fullName evidence="10">IGP synthase glutaminase subunit</fullName>
        <ecNumber evidence="10">3.5.1.2</ecNumber>
    </alternativeName>
    <alternativeName>
        <fullName evidence="10">IGP synthase subunit HisH</fullName>
    </alternativeName>
    <alternativeName>
        <fullName evidence="10">ImGP synthase subunit HisH</fullName>
        <shortName evidence="10">IGPS subunit HisH</shortName>
    </alternativeName>
</protein>
<organism evidence="13 14">
    <name type="scientific">Pseudomonas fluorescens</name>
    <dbReference type="NCBI Taxonomy" id="294"/>
    <lineage>
        <taxon>Bacteria</taxon>
        <taxon>Pseudomonadati</taxon>
        <taxon>Pseudomonadota</taxon>
        <taxon>Gammaproteobacteria</taxon>
        <taxon>Pseudomonadales</taxon>
        <taxon>Pseudomonadaceae</taxon>
        <taxon>Pseudomonas</taxon>
    </lineage>
</organism>
<comment type="pathway">
    <text evidence="1 10">Amino-acid biosynthesis; L-histidine biosynthesis; L-histidine from 5-phospho-alpha-D-ribose 1-diphosphate: step 5/9.</text>
</comment>
<evidence type="ECO:0000256" key="10">
    <source>
        <dbReference type="HAMAP-Rule" id="MF_00278"/>
    </source>
</evidence>
<evidence type="ECO:0000256" key="9">
    <source>
        <dbReference type="ARBA" id="ARBA00049534"/>
    </source>
</evidence>
<keyword evidence="4 10" id="KW-0378">Hydrolase</keyword>